<evidence type="ECO:0000313" key="1">
    <source>
        <dbReference type="EMBL" id="KAI9382160.1"/>
    </source>
</evidence>
<keyword evidence="2" id="KW-1185">Reference proteome</keyword>
<accession>A0ACC0RXZ4</accession>
<evidence type="ECO:0000313" key="2">
    <source>
        <dbReference type="Proteomes" id="UP000006729"/>
    </source>
</evidence>
<gene>
    <name evidence="1" type="ORF">POPTR_014G095450v4</name>
</gene>
<organism evidence="1 2">
    <name type="scientific">Populus trichocarpa</name>
    <name type="common">Western balsam poplar</name>
    <name type="synonym">Populus balsamifera subsp. trichocarpa</name>
    <dbReference type="NCBI Taxonomy" id="3694"/>
    <lineage>
        <taxon>Eukaryota</taxon>
        <taxon>Viridiplantae</taxon>
        <taxon>Streptophyta</taxon>
        <taxon>Embryophyta</taxon>
        <taxon>Tracheophyta</taxon>
        <taxon>Spermatophyta</taxon>
        <taxon>Magnoliopsida</taxon>
        <taxon>eudicotyledons</taxon>
        <taxon>Gunneridae</taxon>
        <taxon>Pentapetalae</taxon>
        <taxon>rosids</taxon>
        <taxon>fabids</taxon>
        <taxon>Malpighiales</taxon>
        <taxon>Salicaceae</taxon>
        <taxon>Saliceae</taxon>
        <taxon>Populus</taxon>
    </lineage>
</organism>
<dbReference type="Proteomes" id="UP000006729">
    <property type="component" value="Chromosome 14"/>
</dbReference>
<dbReference type="EMBL" id="CM009303">
    <property type="protein sequence ID" value="KAI9382160.1"/>
    <property type="molecule type" value="Genomic_DNA"/>
</dbReference>
<protein>
    <submittedName>
        <fullName evidence="1">Uncharacterized protein</fullName>
    </submittedName>
</protein>
<comment type="caution">
    <text evidence="1">The sequence shown here is derived from an EMBL/GenBank/DDBJ whole genome shotgun (WGS) entry which is preliminary data.</text>
</comment>
<reference evidence="1 2" key="1">
    <citation type="journal article" date="2006" name="Science">
        <title>The genome of black cottonwood, Populus trichocarpa (Torr. &amp; Gray).</title>
        <authorList>
            <person name="Tuskan G.A."/>
            <person name="Difazio S."/>
            <person name="Jansson S."/>
            <person name="Bohlmann J."/>
            <person name="Grigoriev I."/>
            <person name="Hellsten U."/>
            <person name="Putnam N."/>
            <person name="Ralph S."/>
            <person name="Rombauts S."/>
            <person name="Salamov A."/>
            <person name="Schein J."/>
            <person name="Sterck L."/>
            <person name="Aerts A."/>
            <person name="Bhalerao R.R."/>
            <person name="Bhalerao R.P."/>
            <person name="Blaudez D."/>
            <person name="Boerjan W."/>
            <person name="Brun A."/>
            <person name="Brunner A."/>
            <person name="Busov V."/>
            <person name="Campbell M."/>
            <person name="Carlson J."/>
            <person name="Chalot M."/>
            <person name="Chapman J."/>
            <person name="Chen G.L."/>
            <person name="Cooper D."/>
            <person name="Coutinho P.M."/>
            <person name="Couturier J."/>
            <person name="Covert S."/>
            <person name="Cronk Q."/>
            <person name="Cunningham R."/>
            <person name="Davis J."/>
            <person name="Degroeve S."/>
            <person name="Dejardin A."/>
            <person name="Depamphilis C."/>
            <person name="Detter J."/>
            <person name="Dirks B."/>
            <person name="Dubchak I."/>
            <person name="Duplessis S."/>
            <person name="Ehlting J."/>
            <person name="Ellis B."/>
            <person name="Gendler K."/>
            <person name="Goodstein D."/>
            <person name="Gribskov M."/>
            <person name="Grimwood J."/>
            <person name="Groover A."/>
            <person name="Gunter L."/>
            <person name="Hamberger B."/>
            <person name="Heinze B."/>
            <person name="Helariutta Y."/>
            <person name="Henrissat B."/>
            <person name="Holligan D."/>
            <person name="Holt R."/>
            <person name="Huang W."/>
            <person name="Islam-Faridi N."/>
            <person name="Jones S."/>
            <person name="Jones-Rhoades M."/>
            <person name="Jorgensen R."/>
            <person name="Joshi C."/>
            <person name="Kangasjarvi J."/>
            <person name="Karlsson J."/>
            <person name="Kelleher C."/>
            <person name="Kirkpatrick R."/>
            <person name="Kirst M."/>
            <person name="Kohler A."/>
            <person name="Kalluri U."/>
            <person name="Larimer F."/>
            <person name="Leebens-Mack J."/>
            <person name="Leple J.C."/>
            <person name="Locascio P."/>
            <person name="Lou Y."/>
            <person name="Lucas S."/>
            <person name="Martin F."/>
            <person name="Montanini B."/>
            <person name="Napoli C."/>
            <person name="Nelson D.R."/>
            <person name="Nelson C."/>
            <person name="Nieminen K."/>
            <person name="Nilsson O."/>
            <person name="Pereda V."/>
            <person name="Peter G."/>
            <person name="Philippe R."/>
            <person name="Pilate G."/>
            <person name="Poliakov A."/>
            <person name="Razumovskaya J."/>
            <person name="Richardson P."/>
            <person name="Rinaldi C."/>
            <person name="Ritland K."/>
            <person name="Rouze P."/>
            <person name="Ryaboy D."/>
            <person name="Schmutz J."/>
            <person name="Schrader J."/>
            <person name="Segerman B."/>
            <person name="Shin H."/>
            <person name="Siddiqui A."/>
            <person name="Sterky F."/>
            <person name="Terry A."/>
            <person name="Tsai C.J."/>
            <person name="Uberbacher E."/>
            <person name="Unneberg P."/>
            <person name="Vahala J."/>
            <person name="Wall K."/>
            <person name="Wessler S."/>
            <person name="Yang G."/>
            <person name="Yin T."/>
            <person name="Douglas C."/>
            <person name="Marra M."/>
            <person name="Sandberg G."/>
            <person name="Van de Peer Y."/>
            <person name="Rokhsar D."/>
        </authorList>
    </citation>
    <scope>NUCLEOTIDE SEQUENCE [LARGE SCALE GENOMIC DNA]</scope>
    <source>
        <strain evidence="2">cv. Nisqually</strain>
    </source>
</reference>
<sequence length="171" mass="18999">MPDCWWRFPRPASDLVAGEGRRLKRGPTFGLHVIALLGLCGRISLLQVASAASRGRRSNHSFQTRPGTRPGFRVLTGSPSFDWITGSSWSNFFLNQNDVVLVKKKTKINWLQPGHIGFFLPLFFLEPDPVPTSSWPGPGSTRQAGFQNYGRNGAFEMASFQVGNSKFQCDP</sequence>
<proteinExistence type="predicted"/>
<name>A0ACC0RXZ4_POPTR</name>